<accession>A0A7J3QFY8</accession>
<feature type="binding site" evidence="3">
    <location>
        <begin position="12"/>
        <end position="19"/>
    </location>
    <ligand>
        <name>ATP</name>
        <dbReference type="ChEBI" id="CHEBI:30616"/>
    </ligand>
</feature>
<proteinExistence type="inferred from homology"/>
<dbReference type="HAMAP" id="MF_01111">
    <property type="entry name" value="UPF0200"/>
    <property type="match status" value="1"/>
</dbReference>
<name>A0A7J3QFY8_9CREN</name>
<evidence type="ECO:0000256" key="3">
    <source>
        <dbReference type="HAMAP-Rule" id="MF_01111"/>
    </source>
</evidence>
<dbReference type="InterPro" id="IPR022970">
    <property type="entry name" value="NTP_hydrolase-rel"/>
</dbReference>
<keyword evidence="4" id="KW-0282">Flagellum</keyword>
<keyword evidence="2 3" id="KW-0067">ATP-binding</keyword>
<dbReference type="GO" id="GO:0005524">
    <property type="term" value="F:ATP binding"/>
    <property type="evidence" value="ECO:0007669"/>
    <property type="project" value="UniProtKB-UniRule"/>
</dbReference>
<protein>
    <recommendedName>
        <fullName evidence="3">UPF0200 protein ENV02_04380</fullName>
    </recommendedName>
</protein>
<keyword evidence="4" id="KW-0969">Cilium</keyword>
<dbReference type="InterPro" id="IPR027417">
    <property type="entry name" value="P-loop_NTPase"/>
</dbReference>
<evidence type="ECO:0000313" key="4">
    <source>
        <dbReference type="EMBL" id="HGV67034.1"/>
    </source>
</evidence>
<sequence>MHSKKLAIVVVGMPGSGKSTLSMVAKELGIPVINLGDVVREEVSRRGLEQSLENLLKTAKQLREIFGNDAIMKLAIPKIKEAINRYCIILIDGVRSFDELEYLRYNIEIETMVLAIHASPKSRFQRLITRGRSGDPKTWEEFKKRDLEELSWGLGNIIALADMVIINEKSYEEFISNVRELLLGVYLSWCT</sequence>
<dbReference type="PANTHER" id="PTHR41930">
    <property type="entry name" value="UPF0200 PROTEIN MJ1399"/>
    <property type="match status" value="1"/>
</dbReference>
<reference evidence="4" key="1">
    <citation type="journal article" date="2020" name="mSystems">
        <title>Genome- and Community-Level Interaction Insights into Carbon Utilization and Element Cycling Functions of Hydrothermarchaeota in Hydrothermal Sediment.</title>
        <authorList>
            <person name="Zhou Z."/>
            <person name="Liu Y."/>
            <person name="Xu W."/>
            <person name="Pan J."/>
            <person name="Luo Z.H."/>
            <person name="Li M."/>
        </authorList>
    </citation>
    <scope>NUCLEOTIDE SEQUENCE [LARGE SCALE GENOMIC DNA]</scope>
    <source>
        <strain evidence="4">SpSt-721</strain>
    </source>
</reference>
<dbReference type="SUPFAM" id="SSF52540">
    <property type="entry name" value="P-loop containing nucleoside triphosphate hydrolases"/>
    <property type="match status" value="1"/>
</dbReference>
<dbReference type="Pfam" id="PF13207">
    <property type="entry name" value="AAA_17"/>
    <property type="match status" value="1"/>
</dbReference>
<evidence type="ECO:0000256" key="2">
    <source>
        <dbReference type="ARBA" id="ARBA00022840"/>
    </source>
</evidence>
<keyword evidence="1 3" id="KW-0547">Nucleotide-binding</keyword>
<dbReference type="Gene3D" id="3.40.50.300">
    <property type="entry name" value="P-loop containing nucleotide triphosphate hydrolases"/>
    <property type="match status" value="1"/>
</dbReference>
<dbReference type="PANTHER" id="PTHR41930:SF1">
    <property type="entry name" value="DEPHOSPHO-COA KINASE"/>
    <property type="match status" value="1"/>
</dbReference>
<evidence type="ECO:0000256" key="1">
    <source>
        <dbReference type="ARBA" id="ARBA00022741"/>
    </source>
</evidence>
<dbReference type="AlphaFoldDB" id="A0A7J3QFY8"/>
<organism evidence="4">
    <name type="scientific">Ignisphaera aggregans</name>
    <dbReference type="NCBI Taxonomy" id="334771"/>
    <lineage>
        <taxon>Archaea</taxon>
        <taxon>Thermoproteota</taxon>
        <taxon>Thermoprotei</taxon>
        <taxon>Desulfurococcales</taxon>
        <taxon>Desulfurococcaceae</taxon>
        <taxon>Ignisphaera</taxon>
    </lineage>
</organism>
<dbReference type="EMBL" id="DTET01000231">
    <property type="protein sequence ID" value="HGV67034.1"/>
    <property type="molecule type" value="Genomic_DNA"/>
</dbReference>
<comment type="similarity">
    <text evidence="3">Belongs to the UPF0200 family.</text>
</comment>
<gene>
    <name evidence="4" type="primary">fliE</name>
    <name evidence="4" type="ORF">ENV02_04380</name>
</gene>
<keyword evidence="4" id="KW-0966">Cell projection</keyword>
<comment type="caution">
    <text evidence="4">The sequence shown here is derived from an EMBL/GenBank/DDBJ whole genome shotgun (WGS) entry which is preliminary data.</text>
</comment>